<dbReference type="EMBL" id="CP136920">
    <property type="protein sequence ID" value="WOO41217.1"/>
    <property type="molecule type" value="Genomic_DNA"/>
</dbReference>
<dbReference type="Proteomes" id="UP001304300">
    <property type="component" value="Chromosome"/>
</dbReference>
<accession>A0AAQ3L9M7</accession>
<evidence type="ECO:0000313" key="3">
    <source>
        <dbReference type="Proteomes" id="UP001304300"/>
    </source>
</evidence>
<evidence type="ECO:0000313" key="2">
    <source>
        <dbReference type="EMBL" id="WOO41217.1"/>
    </source>
</evidence>
<dbReference type="KEGG" id="puo:RZN69_21560"/>
<evidence type="ECO:0000259" key="1">
    <source>
        <dbReference type="Pfam" id="PF10022"/>
    </source>
</evidence>
<reference evidence="2 3" key="1">
    <citation type="submission" date="2023-10" db="EMBL/GenBank/DDBJ databases">
        <title>Rubellicoccus peritrichatus gen. nov., sp. nov., isolated from an algae of coral reef tank.</title>
        <authorList>
            <person name="Luo J."/>
        </authorList>
    </citation>
    <scope>NUCLEOTIDE SEQUENCE [LARGE SCALE GENOMIC DNA]</scope>
    <source>
        <strain evidence="2 3">CR14</strain>
    </source>
</reference>
<feature type="domain" description="DUF2264" evidence="1">
    <location>
        <begin position="22"/>
        <end position="365"/>
    </location>
</feature>
<dbReference type="InterPro" id="IPR016624">
    <property type="entry name" value="UCP014753"/>
</dbReference>
<dbReference type="PANTHER" id="PTHR35339:SF4">
    <property type="entry name" value="LINALOOL DEHYDRATASE_ISOMERASE DOMAIN-CONTAINING PROTEIN"/>
    <property type="match status" value="1"/>
</dbReference>
<dbReference type="PIRSF" id="PIRSF014753">
    <property type="entry name" value="UCP014753"/>
    <property type="match status" value="1"/>
</dbReference>
<proteinExistence type="predicted"/>
<dbReference type="Pfam" id="PF10022">
    <property type="entry name" value="DUF2264"/>
    <property type="match status" value="1"/>
</dbReference>
<name>A0AAQ3L9M7_9BACT</name>
<dbReference type="PANTHER" id="PTHR35339">
    <property type="entry name" value="LINALOOL DEHYDRATASE_ISOMERASE DOMAIN-CONTAINING PROTEIN"/>
    <property type="match status" value="1"/>
</dbReference>
<gene>
    <name evidence="2" type="ORF">RZN69_21560</name>
</gene>
<dbReference type="InterPro" id="IPR049349">
    <property type="entry name" value="DUF2264_N"/>
</dbReference>
<sequence length="635" mass="72684">MIVQPEVSEAKKAAHPSDWLANRALALLDPLVPRIIAQEARLDISGRASDHDARADRLESFARPFHLYALWLGHLKSESLELRPGWLKSFADCLRHGTDPNSNAYWGPATNFHQQVVEMGLFVLSLELCREEFWDALDDDCKSNVLDWLETSRSAGTHWNNHLFFAIFVLEFLGKEGRARKGDDALIEQWFRELESMYRGRGWFRDGMNDSADYYNAFAFHYYGLSWALWYRSRDRARALRWQAWARDFLKSYSLVYAEDGSVPNFGRSQTYRFATLAPYGAALLLDDCPLPYGHVRRIAENHFDYFLKGSVYAPEGWMNIGWKDELPIVAESYSCISSTYWSSKGFSLLMLPRDHAFWKAEASPANEVYSDSVEEIPEVGLTFRRFDGDTEILNSGSSVSVVNLRFFESKWSKLAYRASTGTVLPDKEMRFPEDIALVAEFDDHRLGRHTTFPLEMSRDHLLCAYTLGEKTFPEMVDVETFISWKGPWLFIHHKVKPSASCLLRQGGFPLGIPNSEQACMIQKSAMSEMTCDYLSLQMDGRITVMQNLEGFDAIEVTGRTSESETRRHTLSPFHLVPTLKCQMPKERMTLSLLLYAGTNEEEAKPWVVTKAVSGPNLKHKEFGHWNPLESITLS</sequence>
<keyword evidence="3" id="KW-1185">Reference proteome</keyword>
<protein>
    <submittedName>
        <fullName evidence="2">DUF2264 domain-containing protein</fullName>
    </submittedName>
</protein>
<dbReference type="RefSeq" id="WP_317833635.1">
    <property type="nucleotide sequence ID" value="NZ_CP136920.1"/>
</dbReference>
<organism evidence="2 3">
    <name type="scientific">Rubellicoccus peritrichatus</name>
    <dbReference type="NCBI Taxonomy" id="3080537"/>
    <lineage>
        <taxon>Bacteria</taxon>
        <taxon>Pseudomonadati</taxon>
        <taxon>Verrucomicrobiota</taxon>
        <taxon>Opitutia</taxon>
        <taxon>Puniceicoccales</taxon>
        <taxon>Cerasicoccaceae</taxon>
        <taxon>Rubellicoccus</taxon>
    </lineage>
</organism>
<dbReference type="AlphaFoldDB" id="A0AAQ3L9M7"/>